<feature type="transmembrane region" description="Helical" evidence="1">
    <location>
        <begin position="75"/>
        <end position="100"/>
    </location>
</feature>
<dbReference type="AlphaFoldDB" id="A0A8E6B2I2"/>
<feature type="transmembrane region" description="Helical" evidence="1">
    <location>
        <begin position="176"/>
        <end position="205"/>
    </location>
</feature>
<keyword evidence="1" id="KW-1133">Transmembrane helix</keyword>
<keyword evidence="1" id="KW-0812">Transmembrane</keyword>
<evidence type="ECO:0008006" key="4">
    <source>
        <dbReference type="Google" id="ProtNLM"/>
    </source>
</evidence>
<organism evidence="2 3">
    <name type="scientific">Telmatocola sphagniphila</name>
    <dbReference type="NCBI Taxonomy" id="1123043"/>
    <lineage>
        <taxon>Bacteria</taxon>
        <taxon>Pseudomonadati</taxon>
        <taxon>Planctomycetota</taxon>
        <taxon>Planctomycetia</taxon>
        <taxon>Gemmatales</taxon>
        <taxon>Gemmataceae</taxon>
    </lineage>
</organism>
<evidence type="ECO:0000313" key="3">
    <source>
        <dbReference type="Proteomes" id="UP000676194"/>
    </source>
</evidence>
<sequence>MSESNNPPASAVVICPKCTNKTRVPESLFGQPVRCPECKTIYRAPVKDAEGNLGLAELLPEPPPQKPVKFTNSPLLIPGLLLLLLAMTSLILDCAGYYIFEIKKDQTVQNFKEVFKNPENEARKNAEKFVGRKIEPEDITETNIKPIANHVTYAFPIGCLMLVGSLAILTRKFYPLAVLGSIAAICNFGCLMCLFSAPVGIFSLVKLFDPDSKKLFS</sequence>
<gene>
    <name evidence="2" type="ORF">KIH39_13425</name>
</gene>
<name>A0A8E6B2I2_9BACT</name>
<keyword evidence="1" id="KW-0472">Membrane</keyword>
<evidence type="ECO:0000313" key="2">
    <source>
        <dbReference type="EMBL" id="QVL29871.1"/>
    </source>
</evidence>
<feature type="transmembrane region" description="Helical" evidence="1">
    <location>
        <begin position="151"/>
        <end position="170"/>
    </location>
</feature>
<evidence type="ECO:0000256" key="1">
    <source>
        <dbReference type="SAM" id="Phobius"/>
    </source>
</evidence>
<keyword evidence="3" id="KW-1185">Reference proteome</keyword>
<dbReference type="EMBL" id="CP074694">
    <property type="protein sequence ID" value="QVL29871.1"/>
    <property type="molecule type" value="Genomic_DNA"/>
</dbReference>
<proteinExistence type="predicted"/>
<accession>A0A8E6B2I2</accession>
<dbReference type="KEGG" id="tsph:KIH39_13425"/>
<protein>
    <recommendedName>
        <fullName evidence="4">Zinc finger/thioredoxin putative domain-containing protein</fullName>
    </recommendedName>
</protein>
<dbReference type="Proteomes" id="UP000676194">
    <property type="component" value="Chromosome"/>
</dbReference>
<reference evidence="2" key="1">
    <citation type="submission" date="2021-05" db="EMBL/GenBank/DDBJ databases">
        <title>Complete genome sequence of the cellulolytic planctomycete Telmatocola sphagniphila SP2T and characterization of the first cellulase from planctomycetes.</title>
        <authorList>
            <person name="Rakitin A.L."/>
            <person name="Beletsky A.V."/>
            <person name="Naumoff D.G."/>
            <person name="Kulichevskaya I.S."/>
            <person name="Mardanov A.V."/>
            <person name="Ravin N.V."/>
            <person name="Dedysh S.N."/>
        </authorList>
    </citation>
    <scope>NUCLEOTIDE SEQUENCE</scope>
    <source>
        <strain evidence="2">SP2T</strain>
    </source>
</reference>
<dbReference type="RefSeq" id="WP_213493753.1">
    <property type="nucleotide sequence ID" value="NZ_CP074694.1"/>
</dbReference>